<dbReference type="InterPro" id="IPR016039">
    <property type="entry name" value="Thiolase-like"/>
</dbReference>
<evidence type="ECO:0000256" key="1">
    <source>
        <dbReference type="ARBA" id="ARBA00022450"/>
    </source>
</evidence>
<dbReference type="PANTHER" id="PTHR43775">
    <property type="entry name" value="FATTY ACID SYNTHASE"/>
    <property type="match status" value="1"/>
</dbReference>
<comment type="caution">
    <text evidence="5">The sequence shown here is derived from an EMBL/GenBank/DDBJ whole genome shotgun (WGS) entry which is preliminary data.</text>
</comment>
<evidence type="ECO:0000259" key="4">
    <source>
        <dbReference type="SMART" id="SM00825"/>
    </source>
</evidence>
<reference evidence="5 6" key="1">
    <citation type="submission" date="2019-08" db="EMBL/GenBank/DDBJ databases">
        <authorList>
            <person name="Khan S.A."/>
            <person name="Jeon C.O."/>
            <person name="Jeong S.E."/>
        </authorList>
    </citation>
    <scope>NUCLEOTIDE SEQUENCE [LARGE SCALE GENOMIC DNA]</scope>
    <source>
        <strain evidence="6">IMCC1728</strain>
    </source>
</reference>
<keyword evidence="6" id="KW-1185">Reference proteome</keyword>
<sequence length="180" mass="20229">MPCSRRRRGPGCLLATAGRRQGRRRRGAPDRWDVDAYYDPDPAKLGKARTKAGGFLKDLDRFEPSFFGMSPREATGVDPQQRLLLEVAWEALEHAGVPADQLDGSLTGVFVGITSMDYSQRIDVSDPARSDIYRHRYRAERGGRPGLVHLRLPRPLHGHRHRLLVVAGGHPHRMPEPAQR</sequence>
<dbReference type="Gene3D" id="3.40.47.10">
    <property type="match status" value="1"/>
</dbReference>
<dbReference type="GO" id="GO:0006633">
    <property type="term" value="P:fatty acid biosynthetic process"/>
    <property type="evidence" value="ECO:0007669"/>
    <property type="project" value="TreeGrafter"/>
</dbReference>
<name>A0A5C6U2B1_9BURK</name>
<protein>
    <recommendedName>
        <fullName evidence="4">Ketosynthase family 3 (KS3) domain-containing protein</fullName>
    </recommendedName>
</protein>
<dbReference type="Proteomes" id="UP000321832">
    <property type="component" value="Unassembled WGS sequence"/>
</dbReference>
<dbReference type="InterPro" id="IPR050091">
    <property type="entry name" value="PKS_NRPS_Biosynth_Enz"/>
</dbReference>
<accession>A0A5C6U2B1</accession>
<evidence type="ECO:0000256" key="2">
    <source>
        <dbReference type="ARBA" id="ARBA00022553"/>
    </source>
</evidence>
<dbReference type="Pfam" id="PF00109">
    <property type="entry name" value="ketoacyl-synt"/>
    <property type="match status" value="1"/>
</dbReference>
<keyword evidence="2" id="KW-0597">Phosphoprotein</keyword>
<dbReference type="SMART" id="SM00825">
    <property type="entry name" value="PKS_KS"/>
    <property type="match status" value="1"/>
</dbReference>
<dbReference type="SUPFAM" id="SSF53901">
    <property type="entry name" value="Thiolase-like"/>
    <property type="match status" value="1"/>
</dbReference>
<evidence type="ECO:0000256" key="3">
    <source>
        <dbReference type="SAM" id="MobiDB-lite"/>
    </source>
</evidence>
<feature type="region of interest" description="Disordered" evidence="3">
    <location>
        <begin position="1"/>
        <end position="33"/>
    </location>
</feature>
<dbReference type="AlphaFoldDB" id="A0A5C6U2B1"/>
<evidence type="ECO:0000313" key="5">
    <source>
        <dbReference type="EMBL" id="TXC66091.1"/>
    </source>
</evidence>
<evidence type="ECO:0000313" key="6">
    <source>
        <dbReference type="Proteomes" id="UP000321832"/>
    </source>
</evidence>
<dbReference type="InterPro" id="IPR014030">
    <property type="entry name" value="Ketoacyl_synth_N"/>
</dbReference>
<gene>
    <name evidence="5" type="ORF">FSC37_09595</name>
</gene>
<keyword evidence="1" id="KW-0596">Phosphopantetheine</keyword>
<dbReference type="PANTHER" id="PTHR43775:SF37">
    <property type="entry name" value="SI:DKEY-61P9.11"/>
    <property type="match status" value="1"/>
</dbReference>
<dbReference type="InterPro" id="IPR020841">
    <property type="entry name" value="PKS_Beta-ketoAc_synthase_dom"/>
</dbReference>
<feature type="domain" description="Ketosynthase family 3 (KS3)" evidence="4">
    <location>
        <begin position="8"/>
        <end position="180"/>
    </location>
</feature>
<dbReference type="GO" id="GO:0004312">
    <property type="term" value="F:fatty acid synthase activity"/>
    <property type="evidence" value="ECO:0007669"/>
    <property type="project" value="TreeGrafter"/>
</dbReference>
<organism evidence="5 6">
    <name type="scientific">Piscinibacter aquaticus</name>
    <dbReference type="NCBI Taxonomy" id="392597"/>
    <lineage>
        <taxon>Bacteria</taxon>
        <taxon>Pseudomonadati</taxon>
        <taxon>Pseudomonadota</taxon>
        <taxon>Betaproteobacteria</taxon>
        <taxon>Burkholderiales</taxon>
        <taxon>Sphaerotilaceae</taxon>
        <taxon>Piscinibacter</taxon>
    </lineage>
</organism>
<proteinExistence type="predicted"/>
<dbReference type="EMBL" id="VOPW01000001">
    <property type="protein sequence ID" value="TXC66091.1"/>
    <property type="molecule type" value="Genomic_DNA"/>
</dbReference>